<dbReference type="InterPro" id="IPR033599">
    <property type="entry name" value="TAF1B/Rrn7"/>
</dbReference>
<dbReference type="Pfam" id="PF20644">
    <property type="entry name" value="Rrn7_cyclin_N"/>
    <property type="match status" value="1"/>
</dbReference>
<evidence type="ECO:0000313" key="13">
    <source>
        <dbReference type="EMBL" id="CAK9440321.1"/>
    </source>
</evidence>
<evidence type="ECO:0000259" key="12">
    <source>
        <dbReference type="Pfam" id="PF20644"/>
    </source>
</evidence>
<dbReference type="Pfam" id="PF11781">
    <property type="entry name" value="Zn_ribbon_RRN7"/>
    <property type="match status" value="1"/>
</dbReference>
<dbReference type="GeneID" id="92209617"/>
<dbReference type="InterPro" id="IPR021752">
    <property type="entry name" value="TF_Rrn7_Zf"/>
</dbReference>
<dbReference type="PANTHER" id="PTHR31576:SF2">
    <property type="entry name" value="TATA BOX-BINDING PROTEIN-ASSOCIATED FACTOR RNA POLYMERASE I SUBUNIT B"/>
    <property type="match status" value="1"/>
</dbReference>
<comment type="subcellular location">
    <subcellularLocation>
        <location evidence="1">Nucleus</location>
        <location evidence="1">Nucleolus</location>
    </subcellularLocation>
</comment>
<keyword evidence="8" id="KW-0804">Transcription</keyword>
<feature type="region of interest" description="Disordered" evidence="10">
    <location>
        <begin position="147"/>
        <end position="184"/>
    </location>
</feature>
<dbReference type="RefSeq" id="XP_066831359.1">
    <property type="nucleotide sequence ID" value="XM_066974641.1"/>
</dbReference>
<protein>
    <recommendedName>
        <fullName evidence="15">RRN7-type domain-containing protein</fullName>
    </recommendedName>
</protein>
<evidence type="ECO:0000256" key="10">
    <source>
        <dbReference type="SAM" id="MobiDB-lite"/>
    </source>
</evidence>
<evidence type="ECO:0000313" key="14">
    <source>
        <dbReference type="Proteomes" id="UP001497383"/>
    </source>
</evidence>
<gene>
    <name evidence="13" type="ORF">LODBEIA_P44210</name>
</gene>
<feature type="domain" description="Rrn7/TAF1B N-terminal cyclin" evidence="12">
    <location>
        <begin position="102"/>
        <end position="237"/>
    </location>
</feature>
<evidence type="ECO:0000256" key="3">
    <source>
        <dbReference type="ARBA" id="ARBA00022723"/>
    </source>
</evidence>
<sequence length="517" mass="59797">MARQQWTRGPVCGVDNCRSRLYRNHDGLTVCQFGHVLEGAVEFNDDQDQAMVTTRRLKGVSVDERGKLASQSASQRDFSRTSNRKRERLSGAEAQPILFRCLQILLKEELRAMIKLFFHDEATHQDLTLLVQTNWCKLVTKLYRPENGENGETWETGEQAEQTEQEEEDESDDDELEVSGRPRRMGPVYSQVGADILDLVLIIYVSNLQLQAAPLYLSDILQCIKRDRIPYFKTYHFFAQEDLDQLHTPYYARLQGFGIPPPIQVYKRLNRLNPVILDSKLCIPVSFYFPFIFKVLSHVLHLDNAPTAFMLIEQSLVSMGKTSFEIQKRVLTIRKVVDAFPEVYVSVVIIFILKLNFQFGNQKFFTENLANAAEDYDDDRDGDAHRDDAGVIDMSADQTSRYCDWVYNHLVPQKYNEVAQSQEMAMVSKRLFQIFNVKGLVRVENDEEGEEEDEDEDESSDELSRRPLTEIRDAAEIDAMLFRKLSNTVNLSLEELRSVYRMVTKRITKMKNFGEMN</sequence>
<feature type="compositionally biased region" description="Acidic residues" evidence="10">
    <location>
        <begin position="445"/>
        <end position="461"/>
    </location>
</feature>
<reference evidence="13 14" key="1">
    <citation type="submission" date="2024-03" db="EMBL/GenBank/DDBJ databases">
        <authorList>
            <person name="Brejova B."/>
        </authorList>
    </citation>
    <scope>NUCLEOTIDE SEQUENCE [LARGE SCALE GENOMIC DNA]</scope>
    <source>
        <strain evidence="13 14">CBS 14171</strain>
    </source>
</reference>
<evidence type="ECO:0000256" key="7">
    <source>
        <dbReference type="ARBA" id="ARBA00023125"/>
    </source>
</evidence>
<evidence type="ECO:0000256" key="8">
    <source>
        <dbReference type="ARBA" id="ARBA00023163"/>
    </source>
</evidence>
<dbReference type="InterPro" id="IPR048540">
    <property type="entry name" value="Rrn7_cyclin_N"/>
</dbReference>
<dbReference type="EMBL" id="OZ022409">
    <property type="protein sequence ID" value="CAK9440321.1"/>
    <property type="molecule type" value="Genomic_DNA"/>
</dbReference>
<keyword evidence="4" id="KW-0863">Zinc-finger</keyword>
<dbReference type="Proteomes" id="UP001497383">
    <property type="component" value="Chromosome 5"/>
</dbReference>
<name>A0ABP0ZPZ0_9ASCO</name>
<feature type="compositionally biased region" description="Acidic residues" evidence="10">
    <location>
        <begin position="161"/>
        <end position="177"/>
    </location>
</feature>
<evidence type="ECO:0000256" key="6">
    <source>
        <dbReference type="ARBA" id="ARBA00023015"/>
    </source>
</evidence>
<dbReference type="PANTHER" id="PTHR31576">
    <property type="entry name" value="TATA BOX-BINDING PROTEIN-ASSOCIATED FACTOR RNA POLYMERASE I SUBUNIT B"/>
    <property type="match status" value="1"/>
</dbReference>
<evidence type="ECO:0008006" key="15">
    <source>
        <dbReference type="Google" id="ProtNLM"/>
    </source>
</evidence>
<feature type="domain" description="RRN7-type" evidence="11">
    <location>
        <begin position="6"/>
        <end position="39"/>
    </location>
</feature>
<feature type="region of interest" description="Disordered" evidence="10">
    <location>
        <begin position="66"/>
        <end position="87"/>
    </location>
</feature>
<evidence type="ECO:0000256" key="5">
    <source>
        <dbReference type="ARBA" id="ARBA00022833"/>
    </source>
</evidence>
<keyword evidence="7" id="KW-0238">DNA-binding</keyword>
<keyword evidence="14" id="KW-1185">Reference proteome</keyword>
<accession>A0ABP0ZPZ0</accession>
<keyword evidence="6" id="KW-0805">Transcription regulation</keyword>
<evidence type="ECO:0000256" key="1">
    <source>
        <dbReference type="ARBA" id="ARBA00004604"/>
    </source>
</evidence>
<keyword evidence="9" id="KW-0539">Nucleus</keyword>
<feature type="region of interest" description="Disordered" evidence="10">
    <location>
        <begin position="445"/>
        <end position="467"/>
    </location>
</feature>
<proteinExistence type="inferred from homology"/>
<organism evidence="13 14">
    <name type="scientific">Lodderomyces beijingensis</name>
    <dbReference type="NCBI Taxonomy" id="1775926"/>
    <lineage>
        <taxon>Eukaryota</taxon>
        <taxon>Fungi</taxon>
        <taxon>Dikarya</taxon>
        <taxon>Ascomycota</taxon>
        <taxon>Saccharomycotina</taxon>
        <taxon>Pichiomycetes</taxon>
        <taxon>Debaryomycetaceae</taxon>
        <taxon>Candida/Lodderomyces clade</taxon>
        <taxon>Lodderomyces</taxon>
    </lineage>
</organism>
<comment type="similarity">
    <text evidence="2">Belongs to the RRN7/TAF1B family.</text>
</comment>
<evidence type="ECO:0000256" key="2">
    <source>
        <dbReference type="ARBA" id="ARBA00006899"/>
    </source>
</evidence>
<feature type="compositionally biased region" description="Low complexity" evidence="10">
    <location>
        <begin position="148"/>
        <end position="160"/>
    </location>
</feature>
<keyword evidence="5" id="KW-0862">Zinc</keyword>
<evidence type="ECO:0000259" key="11">
    <source>
        <dbReference type="Pfam" id="PF11781"/>
    </source>
</evidence>
<keyword evidence="3" id="KW-0479">Metal-binding</keyword>
<evidence type="ECO:0000256" key="9">
    <source>
        <dbReference type="ARBA" id="ARBA00023242"/>
    </source>
</evidence>
<evidence type="ECO:0000256" key="4">
    <source>
        <dbReference type="ARBA" id="ARBA00022771"/>
    </source>
</evidence>